<dbReference type="HOGENOM" id="CLU_1324647_0_0_7"/>
<protein>
    <recommendedName>
        <fullName evidence="6">LysM domain-containing protein</fullName>
    </recommendedName>
</protein>
<evidence type="ECO:0000259" key="2">
    <source>
        <dbReference type="PROSITE" id="PS50222"/>
    </source>
</evidence>
<dbReference type="InterPro" id="IPR011992">
    <property type="entry name" value="EF-hand-dom_pair"/>
</dbReference>
<dbReference type="SMART" id="SM00257">
    <property type="entry name" value="LysM"/>
    <property type="match status" value="1"/>
</dbReference>
<dbReference type="eggNOG" id="COG1388">
    <property type="taxonomic scope" value="Bacteria"/>
</dbReference>
<dbReference type="GO" id="GO:0005509">
    <property type="term" value="F:calcium ion binding"/>
    <property type="evidence" value="ECO:0007669"/>
    <property type="project" value="InterPro"/>
</dbReference>
<feature type="region of interest" description="Disordered" evidence="1">
    <location>
        <begin position="147"/>
        <end position="185"/>
    </location>
</feature>
<proteinExistence type="predicted"/>
<dbReference type="Proteomes" id="UP000009071">
    <property type="component" value="Chromosome"/>
</dbReference>
<feature type="domain" description="LysM" evidence="3">
    <location>
        <begin position="178"/>
        <end position="222"/>
    </location>
</feature>
<dbReference type="KEGG" id="dma:DMR_21250"/>
<evidence type="ECO:0000256" key="1">
    <source>
        <dbReference type="SAM" id="MobiDB-lite"/>
    </source>
</evidence>
<dbReference type="InterPro" id="IPR018392">
    <property type="entry name" value="LysM"/>
</dbReference>
<evidence type="ECO:0000259" key="3">
    <source>
        <dbReference type="PROSITE" id="PS51782"/>
    </source>
</evidence>
<gene>
    <name evidence="4" type="ordered locus">DMR_21250</name>
</gene>
<dbReference type="STRING" id="573370.DMR_21250"/>
<keyword evidence="5" id="KW-1185">Reference proteome</keyword>
<evidence type="ECO:0008006" key="6">
    <source>
        <dbReference type="Google" id="ProtNLM"/>
    </source>
</evidence>
<sequence length="226" mass="24386">MPIAPMVSASFECRHMRRLSNARYEEPMRSVIALVALGLIALVSACSGGDKESFRHVDHDKNGKISYEELLFVFPDVTPDLFTKSDADFDGGLSESEYAAFFKDDARIAAKTAAPAPNAPSPVRPGDGKQLAVPFKGEEVIEIPAPVAEPAVKAKPEKGKKEKDAKGKSEGGKKSEGTTYTVQRGDHLSRIAHKFGVSVEDITRANGDMHPDTLRDGQVLNIPAKP</sequence>
<dbReference type="InterPro" id="IPR036779">
    <property type="entry name" value="LysM_dom_sf"/>
</dbReference>
<dbReference type="InterPro" id="IPR018247">
    <property type="entry name" value="EF_Hand_1_Ca_BS"/>
</dbReference>
<dbReference type="PANTHER" id="PTHR33734">
    <property type="entry name" value="LYSM DOMAIN-CONTAINING GPI-ANCHORED PROTEIN 2"/>
    <property type="match status" value="1"/>
</dbReference>
<feature type="region of interest" description="Disordered" evidence="1">
    <location>
        <begin position="205"/>
        <end position="226"/>
    </location>
</feature>
<reference evidence="4 5" key="1">
    <citation type="journal article" date="2009" name="Genome Res.">
        <title>Whole genome sequence of Desulfovibrio magneticus strain RS-1 revealed common gene clusters in magnetotactic bacteria.</title>
        <authorList>
            <person name="Nakazawa H."/>
            <person name="Arakaki A."/>
            <person name="Narita-Yamada S."/>
            <person name="Yashiro I."/>
            <person name="Jinno K."/>
            <person name="Aoki N."/>
            <person name="Tsuruyama A."/>
            <person name="Okamura Y."/>
            <person name="Tanikawa S."/>
            <person name="Fujita N."/>
            <person name="Takeyama H."/>
            <person name="Matsunaga T."/>
        </authorList>
    </citation>
    <scope>NUCLEOTIDE SEQUENCE [LARGE SCALE GENOMIC DNA]</scope>
    <source>
        <strain evidence="5">ATCC 700980 / DSM 13731 / RS-1</strain>
    </source>
</reference>
<dbReference type="AlphaFoldDB" id="C4XS94"/>
<dbReference type="CDD" id="cd00118">
    <property type="entry name" value="LysM"/>
    <property type="match status" value="1"/>
</dbReference>
<dbReference type="SUPFAM" id="SSF47473">
    <property type="entry name" value="EF-hand"/>
    <property type="match status" value="1"/>
</dbReference>
<dbReference type="PROSITE" id="PS51782">
    <property type="entry name" value="LYSM"/>
    <property type="match status" value="1"/>
</dbReference>
<feature type="compositionally biased region" description="Basic and acidic residues" evidence="1">
    <location>
        <begin position="205"/>
        <end position="215"/>
    </location>
</feature>
<dbReference type="Gene3D" id="3.10.350.10">
    <property type="entry name" value="LysM domain"/>
    <property type="match status" value="1"/>
</dbReference>
<dbReference type="EMBL" id="AP010904">
    <property type="protein sequence ID" value="BAH75616.1"/>
    <property type="molecule type" value="Genomic_DNA"/>
</dbReference>
<name>C4XS94_SOLM1</name>
<dbReference type="InterPro" id="IPR002048">
    <property type="entry name" value="EF_hand_dom"/>
</dbReference>
<accession>C4XS94</accession>
<organism evidence="4 5">
    <name type="scientific">Solidesulfovibrio magneticus (strain ATCC 700980 / DSM 13731 / RS-1)</name>
    <name type="common">Desulfovibrio magneticus</name>
    <dbReference type="NCBI Taxonomy" id="573370"/>
    <lineage>
        <taxon>Bacteria</taxon>
        <taxon>Pseudomonadati</taxon>
        <taxon>Thermodesulfobacteriota</taxon>
        <taxon>Desulfovibrionia</taxon>
        <taxon>Desulfovibrionales</taxon>
        <taxon>Desulfovibrionaceae</taxon>
        <taxon>Solidesulfovibrio</taxon>
    </lineage>
</organism>
<dbReference type="PROSITE" id="PS00018">
    <property type="entry name" value="EF_HAND_1"/>
    <property type="match status" value="1"/>
</dbReference>
<feature type="domain" description="EF-hand" evidence="2">
    <location>
        <begin position="51"/>
        <end position="80"/>
    </location>
</feature>
<evidence type="ECO:0000313" key="5">
    <source>
        <dbReference type="Proteomes" id="UP000009071"/>
    </source>
</evidence>
<dbReference type="PROSITE" id="PS50222">
    <property type="entry name" value="EF_HAND_2"/>
    <property type="match status" value="1"/>
</dbReference>
<feature type="compositionally biased region" description="Basic and acidic residues" evidence="1">
    <location>
        <begin position="152"/>
        <end position="176"/>
    </location>
</feature>
<dbReference type="GO" id="GO:0008932">
    <property type="term" value="F:lytic endotransglycosylase activity"/>
    <property type="evidence" value="ECO:0007669"/>
    <property type="project" value="TreeGrafter"/>
</dbReference>
<dbReference type="SUPFAM" id="SSF54106">
    <property type="entry name" value="LysM domain"/>
    <property type="match status" value="1"/>
</dbReference>
<dbReference type="PANTHER" id="PTHR33734:SF22">
    <property type="entry name" value="MEMBRANE-BOUND LYTIC MUREIN TRANSGLYCOSYLASE D"/>
    <property type="match status" value="1"/>
</dbReference>
<dbReference type="Pfam" id="PF13202">
    <property type="entry name" value="EF-hand_5"/>
    <property type="match status" value="1"/>
</dbReference>
<dbReference type="Pfam" id="PF01476">
    <property type="entry name" value="LysM"/>
    <property type="match status" value="1"/>
</dbReference>
<evidence type="ECO:0000313" key="4">
    <source>
        <dbReference type="EMBL" id="BAH75616.1"/>
    </source>
</evidence>
<dbReference type="Gene3D" id="1.10.238.10">
    <property type="entry name" value="EF-hand"/>
    <property type="match status" value="1"/>
</dbReference>